<protein>
    <recommendedName>
        <fullName evidence="5">PGRS family protein</fullName>
    </recommendedName>
</protein>
<gene>
    <name evidence="3" type="ORF">BE15_09010</name>
</gene>
<keyword evidence="2" id="KW-1133">Transmembrane helix</keyword>
<dbReference type="RefSeq" id="WP_061611160.1">
    <property type="nucleotide sequence ID" value="NZ_JEMA01000836.1"/>
</dbReference>
<feature type="region of interest" description="Disordered" evidence="1">
    <location>
        <begin position="281"/>
        <end position="390"/>
    </location>
</feature>
<reference evidence="3 4" key="1">
    <citation type="submission" date="2014-02" db="EMBL/GenBank/DDBJ databases">
        <title>The small core and large imbalanced accessory genome model reveals a collaborative survival strategy of Sorangium cellulosum strains in nature.</title>
        <authorList>
            <person name="Han K."/>
            <person name="Peng R."/>
            <person name="Blom J."/>
            <person name="Li Y.-Z."/>
        </authorList>
    </citation>
    <scope>NUCLEOTIDE SEQUENCE [LARGE SCALE GENOMIC DNA]</scope>
    <source>
        <strain evidence="3 4">So0008-312</strain>
    </source>
</reference>
<proteinExistence type="predicted"/>
<dbReference type="Proteomes" id="UP000075260">
    <property type="component" value="Unassembled WGS sequence"/>
</dbReference>
<comment type="caution">
    <text evidence="3">The sequence shown here is derived from an EMBL/GenBank/DDBJ whole genome shotgun (WGS) entry which is preliminary data.</text>
</comment>
<accession>A0A150QBM1</accession>
<evidence type="ECO:0000256" key="1">
    <source>
        <dbReference type="SAM" id="MobiDB-lite"/>
    </source>
</evidence>
<organism evidence="3 4">
    <name type="scientific">Sorangium cellulosum</name>
    <name type="common">Polyangium cellulosum</name>
    <dbReference type="NCBI Taxonomy" id="56"/>
    <lineage>
        <taxon>Bacteria</taxon>
        <taxon>Pseudomonadati</taxon>
        <taxon>Myxococcota</taxon>
        <taxon>Polyangia</taxon>
        <taxon>Polyangiales</taxon>
        <taxon>Polyangiaceae</taxon>
        <taxon>Sorangium</taxon>
    </lineage>
</organism>
<feature type="region of interest" description="Disordered" evidence="1">
    <location>
        <begin position="83"/>
        <end position="103"/>
    </location>
</feature>
<evidence type="ECO:0000256" key="2">
    <source>
        <dbReference type="SAM" id="Phobius"/>
    </source>
</evidence>
<feature type="region of interest" description="Disordered" evidence="1">
    <location>
        <begin position="1"/>
        <end position="32"/>
    </location>
</feature>
<evidence type="ECO:0000313" key="3">
    <source>
        <dbReference type="EMBL" id="KYF65375.1"/>
    </source>
</evidence>
<feature type="compositionally biased region" description="Polar residues" evidence="1">
    <location>
        <begin position="1"/>
        <end position="23"/>
    </location>
</feature>
<dbReference type="EMBL" id="JEMA01000836">
    <property type="protein sequence ID" value="KYF65375.1"/>
    <property type="molecule type" value="Genomic_DNA"/>
</dbReference>
<dbReference type="OrthoDB" id="5521044at2"/>
<name>A0A150QBM1_SORCE</name>
<keyword evidence="2" id="KW-0812">Transmembrane</keyword>
<evidence type="ECO:0000313" key="4">
    <source>
        <dbReference type="Proteomes" id="UP000075260"/>
    </source>
</evidence>
<feature type="compositionally biased region" description="Gly residues" evidence="1">
    <location>
        <begin position="292"/>
        <end position="301"/>
    </location>
</feature>
<evidence type="ECO:0008006" key="5">
    <source>
        <dbReference type="Google" id="ProtNLM"/>
    </source>
</evidence>
<sequence>MKSTGRTSSKAAGNASPPGSSGALNEGGAQARRAPQRRKIGILFTSCVVPAASAVAALHLAGCWPLSYSERCEDDARYCPADGTGGNDNPPDPTCDVDPTQDPSAVRDQCAVFARAGAAAGGDGTMARPYASLADAIENANGKRVLACSIGAFEGSVTVGVAAEVIGGFDCNADWTWSAEAPSTIAGDANKAALTLTKGASGAKLRSFKIVAADATVAGGSSIGVAADDIDAELSSVAVVAGNAMGGAVGETPEGAQDGASAPASVSNACVGPAAVFGGEPGTTECEDGAVSSGGVGGLGGNLDVDEGNGQKGQDGTPLPAENPGGTGLGGAGQATAQANCARGEDGADGTPGSPGEGGTETGLTLAGPIGGEGKPGASGTRGQGGGGGGGTKAGLFCPAGPNTVEGVGASGGGGGAGGCGGKAGTGGKAGGSSIGILSLGTRLVLIDVTVTVGNAGIGGMGGDGKPGGNGGMGAAGGMASGKVGSKPGCPGGMGGVGGDGGPGGGGRGGHAVGIAYAVTPSQAPALSVVEGTAGLGGLVGLGSVGDPTASNGAPGVSGACWDFGAMKSCPQQ</sequence>
<feature type="transmembrane region" description="Helical" evidence="2">
    <location>
        <begin position="40"/>
        <end position="62"/>
    </location>
</feature>
<feature type="compositionally biased region" description="Gly residues" evidence="1">
    <location>
        <begin position="369"/>
        <end position="390"/>
    </location>
</feature>
<keyword evidence="2" id="KW-0472">Membrane</keyword>
<dbReference type="AlphaFoldDB" id="A0A150QBM1"/>